<dbReference type="CDD" id="cd05402">
    <property type="entry name" value="NT_PAP_TUTase"/>
    <property type="match status" value="1"/>
</dbReference>
<evidence type="ECO:0000313" key="2">
    <source>
        <dbReference type="EMBL" id="KAJ3998863.1"/>
    </source>
</evidence>
<feature type="domain" description="Poly(A) RNA polymerase mitochondrial-like central palm" evidence="1">
    <location>
        <begin position="173"/>
        <end position="303"/>
    </location>
</feature>
<keyword evidence="3" id="KW-1185">Reference proteome</keyword>
<dbReference type="PANTHER" id="PTHR12271:SF40">
    <property type="entry name" value="POLY(A) RNA POLYMERASE GLD2"/>
    <property type="match status" value="1"/>
</dbReference>
<dbReference type="SUPFAM" id="SSF81301">
    <property type="entry name" value="Nucleotidyltransferase"/>
    <property type="match status" value="1"/>
</dbReference>
<dbReference type="EMBL" id="MU790550">
    <property type="protein sequence ID" value="KAJ3998863.1"/>
    <property type="molecule type" value="Genomic_DNA"/>
</dbReference>
<accession>A0ABQ8QKF2</accession>
<dbReference type="Pfam" id="PF22600">
    <property type="entry name" value="MTPAP-like_central"/>
    <property type="match status" value="1"/>
</dbReference>
<dbReference type="SUPFAM" id="SSF81631">
    <property type="entry name" value="PAP/OAS1 substrate-binding domain"/>
    <property type="match status" value="1"/>
</dbReference>
<dbReference type="Gene3D" id="1.10.1410.10">
    <property type="match status" value="1"/>
</dbReference>
<dbReference type="InterPro" id="IPR054708">
    <property type="entry name" value="MTPAP-like_central"/>
</dbReference>
<dbReference type="Proteomes" id="UP001163828">
    <property type="component" value="Unassembled WGS sequence"/>
</dbReference>
<organism evidence="2 3">
    <name type="scientific">Lentinula boryana</name>
    <dbReference type="NCBI Taxonomy" id="40481"/>
    <lineage>
        <taxon>Eukaryota</taxon>
        <taxon>Fungi</taxon>
        <taxon>Dikarya</taxon>
        <taxon>Basidiomycota</taxon>
        <taxon>Agaricomycotina</taxon>
        <taxon>Agaricomycetes</taxon>
        <taxon>Agaricomycetidae</taxon>
        <taxon>Agaricales</taxon>
        <taxon>Marasmiineae</taxon>
        <taxon>Omphalotaceae</taxon>
        <taxon>Lentinula</taxon>
    </lineage>
</organism>
<dbReference type="InterPro" id="IPR043519">
    <property type="entry name" value="NT_sf"/>
</dbReference>
<dbReference type="PANTHER" id="PTHR12271">
    <property type="entry name" value="POLY A POLYMERASE CID PAP -RELATED"/>
    <property type="match status" value="1"/>
</dbReference>
<comment type="caution">
    <text evidence="2">The sequence shown here is derived from an EMBL/GenBank/DDBJ whole genome shotgun (WGS) entry which is preliminary data.</text>
</comment>
<sequence length="560" mass="64400">MRYTACSFFSIQIPLRISNKLRIGNSNPNLDQKYPRIRWKDIDDQEETAQQLKLLNAPEPVPHPTQGTKDWKLPFENLVSAVESEEIPRIQKQTPFLKETSKELFKSFGVAAKRPTNNGFQYIPRPRQRIEQTKALQSRSWDVLINDTEHNNSRKILCADPEVERLLQQSLEAYARPVQLQENHIATLNRVQDMIHRAYSSRYRVSLFGSTLYGVFTPNSDLDMIILDPDRPNGQRIRKVAPIYGIRNLAKNFRKAGFTQVVAVPKAKVPIVKFYDPVTNLYGDINANERLGLFNSRLIKHYCDIQPLLRPMLAFIKGWAKPLGLNKPGIEDGPPTFSSYALTLMTIAFLQNIRLVPNLQDIDIDEMDPKKVFLHKTKLCHTQFRYLKYGEWRPPARLALQDALYGWFKFWSTEYPYVSDHSVDIKAGYYYIPVASTSPNTETEDTPRRKAPLIRLMDPFANKNVTKNIPTRSIERFRIECQRLITRLLPPSLDPLPSNIQPTISLSTSVHPVTPSNIDVDNEIARLRGLPIPRIPKPASTGRADLLERKISWKRPAQDI</sequence>
<proteinExistence type="predicted"/>
<evidence type="ECO:0000259" key="1">
    <source>
        <dbReference type="Pfam" id="PF22600"/>
    </source>
</evidence>
<reference evidence="2" key="1">
    <citation type="submission" date="2022-08" db="EMBL/GenBank/DDBJ databases">
        <authorList>
            <consortium name="DOE Joint Genome Institute"/>
            <person name="Min B."/>
            <person name="Riley R."/>
            <person name="Sierra-Patev S."/>
            <person name="Naranjo-Ortiz M."/>
            <person name="Looney B."/>
            <person name="Konkel Z."/>
            <person name="Slot J.C."/>
            <person name="Sakamoto Y."/>
            <person name="Steenwyk J.L."/>
            <person name="Rokas A."/>
            <person name="Carro J."/>
            <person name="Camarero S."/>
            <person name="Ferreira P."/>
            <person name="Molpeceres G."/>
            <person name="Ruiz-Duenas F.J."/>
            <person name="Serrano A."/>
            <person name="Henrissat B."/>
            <person name="Drula E."/>
            <person name="Hughes K.W."/>
            <person name="Mata J.L."/>
            <person name="Ishikawa N.K."/>
            <person name="Vargas-Isla R."/>
            <person name="Ushijima S."/>
            <person name="Smith C.A."/>
            <person name="Ahrendt S."/>
            <person name="Andreopoulos W."/>
            <person name="He G."/>
            <person name="Labutti K."/>
            <person name="Lipzen A."/>
            <person name="Ng V."/>
            <person name="Sandor L."/>
            <person name="Barry K."/>
            <person name="Martinez A.T."/>
            <person name="Xiao Y."/>
            <person name="Gibbons J.G."/>
            <person name="Terashima K."/>
            <person name="Hibbett D.S."/>
            <person name="Grigoriev I.V."/>
        </authorList>
    </citation>
    <scope>NUCLEOTIDE SEQUENCE</scope>
    <source>
        <strain evidence="2">TFB10827</strain>
    </source>
</reference>
<evidence type="ECO:0000313" key="3">
    <source>
        <dbReference type="Proteomes" id="UP001163828"/>
    </source>
</evidence>
<gene>
    <name evidence="2" type="ORF">F5050DRAFT_1805559</name>
</gene>
<dbReference type="Gene3D" id="3.30.460.10">
    <property type="entry name" value="Beta Polymerase, domain 2"/>
    <property type="match status" value="1"/>
</dbReference>
<name>A0ABQ8QKF2_9AGAR</name>
<protein>
    <recommendedName>
        <fullName evidence="1">Poly(A) RNA polymerase mitochondrial-like central palm domain-containing protein</fullName>
    </recommendedName>
</protein>